<protein>
    <submittedName>
        <fullName evidence="5">Histone-lysine N-methyltransferase SMYD3-2</fullName>
    </submittedName>
</protein>
<dbReference type="EMBL" id="MK239003">
    <property type="protein sequence ID" value="QDG00782.1"/>
    <property type="molecule type" value="mRNA"/>
</dbReference>
<feature type="domain" description="MYND-type" evidence="4">
    <location>
        <begin position="27"/>
        <end position="64"/>
    </location>
</feature>
<name>A0A513TZH9_9BILA</name>
<dbReference type="GO" id="GO:0008168">
    <property type="term" value="F:methyltransferase activity"/>
    <property type="evidence" value="ECO:0007669"/>
    <property type="project" value="UniProtKB-KW"/>
</dbReference>
<evidence type="ECO:0000256" key="3">
    <source>
        <dbReference type="ARBA" id="ARBA00022833"/>
    </source>
</evidence>
<sequence length="456" mass="53854">MSEEVFISHNISPFVYCLKSDRKRKFCDFCFKKISKPCSCPICDRMHYCSRICEKHDSIHKYECQNFFKISKKPEIEKVLEDEIFVLFLRILIKSIKMNDLESENYLDLINSCHQNDYKSMAIKYMNDVSVLMGDDFLALYNEKEVFPYFDKMMANKIEIKSDGETIGYGIYLNYSLDDSDKSNTEISFDGVKIIYKRKIFPRLSFSESATSDCYLKIAIRIANTFLKSENIRIFYQNKIKQKEDFLRDKISQVKIVFEEQKKDNSNENDFLAWTDRKIDNKININRIFEKRLKNIDNLNDLEYQKERNIIIVFMGLLIIHEFAHLLYRWNGNFNSPDNKEAGNALEVLIFNGYIRAIVSPKSKWSDKSRYLGIAVEDLSKLRELKYLSYKDYIKRIYEKSLPLKFYFSPIFEKKPEGGNFKAIKQCDENNENDQTFELPSDCADIESCNVKKCGT</sequence>
<dbReference type="PANTHER" id="PTHR12197">
    <property type="entry name" value="HISTONE-LYSINE N-METHYLTRANSFERASE SMYD"/>
    <property type="match status" value="1"/>
</dbReference>
<dbReference type="PROSITE" id="PS01360">
    <property type="entry name" value="ZF_MYND_1"/>
    <property type="match status" value="1"/>
</dbReference>
<dbReference type="PANTHER" id="PTHR12197:SF251">
    <property type="entry name" value="EG:BACR7C10.4 PROTEIN"/>
    <property type="match status" value="1"/>
</dbReference>
<keyword evidence="2" id="KW-0863">Zinc-finger</keyword>
<dbReference type="GO" id="GO:0032259">
    <property type="term" value="P:methylation"/>
    <property type="evidence" value="ECO:0007669"/>
    <property type="project" value="UniProtKB-KW"/>
</dbReference>
<proteinExistence type="evidence at transcript level"/>
<keyword evidence="5" id="KW-0808">Transferase</keyword>
<accession>A0A513TZH9</accession>
<keyword evidence="5" id="KW-0489">Methyltransferase</keyword>
<organism evidence="5">
    <name type="scientific">Brachionus koreanus</name>
    <dbReference type="NCBI Taxonomy" id="1199090"/>
    <lineage>
        <taxon>Eukaryota</taxon>
        <taxon>Metazoa</taxon>
        <taxon>Spiralia</taxon>
        <taxon>Gnathifera</taxon>
        <taxon>Rotifera</taxon>
        <taxon>Eurotatoria</taxon>
        <taxon>Monogononta</taxon>
        <taxon>Pseudotrocha</taxon>
        <taxon>Ploima</taxon>
        <taxon>Brachionidae</taxon>
        <taxon>Brachionus</taxon>
    </lineage>
</organism>
<dbReference type="InterPro" id="IPR050869">
    <property type="entry name" value="H3K4_H4K5_MeTrfase"/>
</dbReference>
<evidence type="ECO:0000259" key="4">
    <source>
        <dbReference type="PROSITE" id="PS01360"/>
    </source>
</evidence>
<dbReference type="GO" id="GO:0008270">
    <property type="term" value="F:zinc ion binding"/>
    <property type="evidence" value="ECO:0007669"/>
    <property type="project" value="UniProtKB-KW"/>
</dbReference>
<evidence type="ECO:0000256" key="1">
    <source>
        <dbReference type="ARBA" id="ARBA00022723"/>
    </source>
</evidence>
<dbReference type="GO" id="GO:0005634">
    <property type="term" value="C:nucleus"/>
    <property type="evidence" value="ECO:0007669"/>
    <property type="project" value="TreeGrafter"/>
</dbReference>
<keyword evidence="3" id="KW-0862">Zinc</keyword>
<dbReference type="InterPro" id="IPR002893">
    <property type="entry name" value="Znf_MYND"/>
</dbReference>
<evidence type="ECO:0000256" key="2">
    <source>
        <dbReference type="ARBA" id="ARBA00022771"/>
    </source>
</evidence>
<keyword evidence="1" id="KW-0479">Metal-binding</keyword>
<dbReference type="AlphaFoldDB" id="A0A513TZH9"/>
<reference evidence="5" key="1">
    <citation type="submission" date="2018-11" db="EMBL/GenBank/DDBJ databases">
        <authorList>
            <person name="Kim M.-S."/>
            <person name="Lee Y.-H."/>
            <person name="Lee J.-S."/>
        </authorList>
    </citation>
    <scope>NUCLEOTIDE SEQUENCE</scope>
</reference>
<evidence type="ECO:0000313" key="5">
    <source>
        <dbReference type="EMBL" id="QDG00782.1"/>
    </source>
</evidence>